<dbReference type="EMBL" id="MSTI01000100">
    <property type="protein sequence ID" value="OLV17442.1"/>
    <property type="molecule type" value="Genomic_DNA"/>
</dbReference>
<dbReference type="SMART" id="SM00966">
    <property type="entry name" value="SpoVT_AbrB"/>
    <property type="match status" value="1"/>
</dbReference>
<name>A0A1U7NX01_9DEIO</name>
<keyword evidence="4" id="KW-1185">Reference proteome</keyword>
<dbReference type="RefSeq" id="WP_075833795.1">
    <property type="nucleotide sequence ID" value="NZ_MSTI01000100.1"/>
</dbReference>
<dbReference type="Gene3D" id="2.10.260.10">
    <property type="match status" value="1"/>
</dbReference>
<dbReference type="Proteomes" id="UP000186607">
    <property type="component" value="Unassembled WGS sequence"/>
</dbReference>
<comment type="caution">
    <text evidence="3">The sequence shown here is derived from an EMBL/GenBank/DDBJ whole genome shotgun (WGS) entry which is preliminary data.</text>
</comment>
<dbReference type="PROSITE" id="PS51740">
    <property type="entry name" value="SPOVT_ABRB"/>
    <property type="match status" value="1"/>
</dbReference>
<sequence>MTSITAKITSKGQVTLPREIQERLGVGDGDRVRFELVNGAVVLYPQRDTPSFAGMLGSAPLPEGQDARSVVDGWRHDPADRAALDAGPPHPNITVLNDLQDKI</sequence>
<dbReference type="Pfam" id="PF04014">
    <property type="entry name" value="MazE_antitoxin"/>
    <property type="match status" value="1"/>
</dbReference>
<reference evidence="3 4" key="1">
    <citation type="submission" date="2017-01" db="EMBL/GenBank/DDBJ databases">
        <title>Genome Analysis of Deinococcus marmoris KOPRI26562.</title>
        <authorList>
            <person name="Kim J.H."/>
            <person name="Oh H.-M."/>
        </authorList>
    </citation>
    <scope>NUCLEOTIDE SEQUENCE [LARGE SCALE GENOMIC DNA]</scope>
    <source>
        <strain evidence="3 4">KOPRI26562</strain>
    </source>
</reference>
<evidence type="ECO:0000313" key="3">
    <source>
        <dbReference type="EMBL" id="OLV17442.1"/>
    </source>
</evidence>
<protein>
    <recommendedName>
        <fullName evidence="2">SpoVT-AbrB domain-containing protein</fullName>
    </recommendedName>
</protein>
<evidence type="ECO:0000259" key="2">
    <source>
        <dbReference type="PROSITE" id="PS51740"/>
    </source>
</evidence>
<gene>
    <name evidence="3" type="ORF">BOO71_0008824</name>
</gene>
<proteinExistence type="predicted"/>
<accession>A0A1U7NX01</accession>
<dbReference type="NCBIfam" id="TIGR01439">
    <property type="entry name" value="lp_hng_hel_AbrB"/>
    <property type="match status" value="1"/>
</dbReference>
<evidence type="ECO:0000256" key="1">
    <source>
        <dbReference type="PROSITE-ProRule" id="PRU01076"/>
    </source>
</evidence>
<dbReference type="AlphaFoldDB" id="A0A1U7NX01"/>
<dbReference type="InterPro" id="IPR007159">
    <property type="entry name" value="SpoVT-AbrB_dom"/>
</dbReference>
<dbReference type="SUPFAM" id="SSF89447">
    <property type="entry name" value="AbrB/MazE/MraZ-like"/>
    <property type="match status" value="1"/>
</dbReference>
<organism evidence="3 4">
    <name type="scientific">Deinococcus marmoris</name>
    <dbReference type="NCBI Taxonomy" id="249408"/>
    <lineage>
        <taxon>Bacteria</taxon>
        <taxon>Thermotogati</taxon>
        <taxon>Deinococcota</taxon>
        <taxon>Deinococci</taxon>
        <taxon>Deinococcales</taxon>
        <taxon>Deinococcaceae</taxon>
        <taxon>Deinococcus</taxon>
    </lineage>
</organism>
<dbReference type="InterPro" id="IPR037914">
    <property type="entry name" value="SpoVT-AbrB_sf"/>
</dbReference>
<evidence type="ECO:0000313" key="4">
    <source>
        <dbReference type="Proteomes" id="UP000186607"/>
    </source>
</evidence>
<dbReference type="OrthoDB" id="9811597at2"/>
<feature type="domain" description="SpoVT-AbrB" evidence="2">
    <location>
        <begin position="3"/>
        <end position="48"/>
    </location>
</feature>
<keyword evidence="1" id="KW-0238">DNA-binding</keyword>
<dbReference type="STRING" id="249408.BOO71_0008824"/>
<dbReference type="GO" id="GO:0003677">
    <property type="term" value="F:DNA binding"/>
    <property type="evidence" value="ECO:0007669"/>
    <property type="project" value="UniProtKB-UniRule"/>
</dbReference>